<comment type="caution">
    <text evidence="2">The sequence shown here is derived from an EMBL/GenBank/DDBJ whole genome shotgun (WGS) entry which is preliminary data.</text>
</comment>
<dbReference type="AlphaFoldDB" id="A0ABD2RP41"/>
<sequence length="530" mass="62354">MNPTFEPLRTRMVTIPDPYLQVWWKFMNKEDKKKVQIHIGHLPSLMEMVAYPDLIGTMVKFWDSNNMVFRFGEVELTPTIDEVLTSYESVGMCNKRKHQPDTDLLFPKVWDFVEIKEKLSLVKAEWMDRLPGSNIPLRKLYYRFGRARAYEKFKDEFVSEEKWKETRPLAFAICLLGTMVFSQGPNYTIHPSVVMVTHAIFNGVSYGPVRKYYNLAPMILADIYRALDRCKNGTRFFQGCNLILQWWMMRHLIKAHDPTEPDSLERPNRLESHDWWVQRNHFNRTGGQEFWYPRLQGLREENVQWSIQCLVVTKQIVIRSGKAPYLIFAGLRGTRPYAPSRVLRQLGGKQELPQIEDMTKFVTDHENGEVAFTKKMLQLWKTRRVLGEPVPNRFRPKCSKDYKEWLKKSLAGTIEPGPNVPHIIADVGAKHQIRLHQLQEKFDRNELEYQRRHSEDAKVIAQLKQELQKSRQCMSELDDSMEQQIQSVERFRHQEGARLARDHLWANRYAMWEEVSIAKRARLGEGSGEA</sequence>
<gene>
    <name evidence="2" type="ORF">AABB24_033506</name>
</gene>
<name>A0ABD2RP41_9SOLN</name>
<dbReference type="PANTHER" id="PTHR48200:SF1">
    <property type="entry name" value="AMINOTRANSFERASE-LIKE PLANT MOBILE DOMAIN-CONTAINING PROTEIN"/>
    <property type="match status" value="1"/>
</dbReference>
<reference evidence="2 3" key="1">
    <citation type="submission" date="2024-05" db="EMBL/GenBank/DDBJ databases">
        <title>De novo assembly of an allotetraploid wild potato.</title>
        <authorList>
            <person name="Hosaka A.J."/>
        </authorList>
    </citation>
    <scope>NUCLEOTIDE SEQUENCE [LARGE SCALE GENOMIC DNA]</scope>
    <source>
        <tissue evidence="2">Young leaves</tissue>
    </source>
</reference>
<proteinExistence type="predicted"/>
<evidence type="ECO:0000259" key="1">
    <source>
        <dbReference type="Pfam" id="PF24924"/>
    </source>
</evidence>
<feature type="domain" description="DUF7745" evidence="1">
    <location>
        <begin position="26"/>
        <end position="409"/>
    </location>
</feature>
<evidence type="ECO:0000313" key="3">
    <source>
        <dbReference type="Proteomes" id="UP001627284"/>
    </source>
</evidence>
<dbReference type="Proteomes" id="UP001627284">
    <property type="component" value="Unassembled WGS sequence"/>
</dbReference>
<dbReference type="EMBL" id="JBJKTR010000019">
    <property type="protein sequence ID" value="KAL3333459.1"/>
    <property type="molecule type" value="Genomic_DNA"/>
</dbReference>
<dbReference type="InterPro" id="IPR056647">
    <property type="entry name" value="DUF7745"/>
</dbReference>
<evidence type="ECO:0000313" key="2">
    <source>
        <dbReference type="EMBL" id="KAL3333459.1"/>
    </source>
</evidence>
<accession>A0ABD2RP41</accession>
<dbReference type="PANTHER" id="PTHR48200">
    <property type="entry name" value="PROTEIN, PUTATIVE-RELATED"/>
    <property type="match status" value="1"/>
</dbReference>
<keyword evidence="3" id="KW-1185">Reference proteome</keyword>
<dbReference type="Pfam" id="PF24924">
    <property type="entry name" value="DUF7745"/>
    <property type="match status" value="1"/>
</dbReference>
<protein>
    <recommendedName>
        <fullName evidence="1">DUF7745 domain-containing protein</fullName>
    </recommendedName>
</protein>
<organism evidence="2 3">
    <name type="scientific">Solanum stoloniferum</name>
    <dbReference type="NCBI Taxonomy" id="62892"/>
    <lineage>
        <taxon>Eukaryota</taxon>
        <taxon>Viridiplantae</taxon>
        <taxon>Streptophyta</taxon>
        <taxon>Embryophyta</taxon>
        <taxon>Tracheophyta</taxon>
        <taxon>Spermatophyta</taxon>
        <taxon>Magnoliopsida</taxon>
        <taxon>eudicotyledons</taxon>
        <taxon>Gunneridae</taxon>
        <taxon>Pentapetalae</taxon>
        <taxon>asterids</taxon>
        <taxon>lamiids</taxon>
        <taxon>Solanales</taxon>
        <taxon>Solanaceae</taxon>
        <taxon>Solanoideae</taxon>
        <taxon>Solaneae</taxon>
        <taxon>Solanum</taxon>
    </lineage>
</organism>